<dbReference type="RefSeq" id="WP_368009530.1">
    <property type="nucleotide sequence ID" value="NZ_JAMXFF010000074.1"/>
</dbReference>
<sequence length="58" mass="6267">MSTSITRYPILGYVCTHCGATKNSIFVNSKTPTQALVRCDRCLPAIGWVNPLELGGLV</sequence>
<name>A0ABT2MZC0_9CYAN</name>
<reference evidence="1 2" key="1">
    <citation type="journal article" date="2022" name="Front. Microbiol.">
        <title>High genomic differentiation and limited gene flow indicate recent cryptic speciation within the genus Laspinema (cyanobacteria).</title>
        <authorList>
            <person name="Stanojkovic A."/>
            <person name="Skoupy S."/>
            <person name="Skaloud P."/>
            <person name="Dvorak P."/>
        </authorList>
    </citation>
    <scope>NUCLEOTIDE SEQUENCE [LARGE SCALE GENOMIC DNA]</scope>
    <source>
        <strain evidence="1 2">D2a</strain>
    </source>
</reference>
<dbReference type="EMBL" id="JAMXFF010000074">
    <property type="protein sequence ID" value="MCT7970100.1"/>
    <property type="molecule type" value="Genomic_DNA"/>
</dbReference>
<keyword evidence="2" id="KW-1185">Reference proteome</keyword>
<evidence type="ECO:0000313" key="2">
    <source>
        <dbReference type="Proteomes" id="UP001525890"/>
    </source>
</evidence>
<gene>
    <name evidence="1" type="ORF">NG799_27685</name>
</gene>
<comment type="caution">
    <text evidence="1">The sequence shown here is derived from an EMBL/GenBank/DDBJ whole genome shotgun (WGS) entry which is preliminary data.</text>
</comment>
<protein>
    <submittedName>
        <fullName evidence="1">Uncharacterized protein</fullName>
    </submittedName>
</protein>
<dbReference type="Proteomes" id="UP001525890">
    <property type="component" value="Unassembled WGS sequence"/>
</dbReference>
<evidence type="ECO:0000313" key="1">
    <source>
        <dbReference type="EMBL" id="MCT7970100.1"/>
    </source>
</evidence>
<proteinExistence type="predicted"/>
<organism evidence="1 2">
    <name type="scientific">Laspinema palackyanum D2a</name>
    <dbReference type="NCBI Taxonomy" id="2953684"/>
    <lineage>
        <taxon>Bacteria</taxon>
        <taxon>Bacillati</taxon>
        <taxon>Cyanobacteriota</taxon>
        <taxon>Cyanophyceae</taxon>
        <taxon>Oscillatoriophycideae</taxon>
        <taxon>Oscillatoriales</taxon>
        <taxon>Laspinemataceae</taxon>
        <taxon>Laspinema</taxon>
        <taxon>Laspinema palackyanum</taxon>
    </lineage>
</organism>
<accession>A0ABT2MZC0</accession>